<dbReference type="Pfam" id="PF14322">
    <property type="entry name" value="SusD-like_3"/>
    <property type="match status" value="1"/>
</dbReference>
<dbReference type="InterPro" id="IPR011990">
    <property type="entry name" value="TPR-like_helical_dom_sf"/>
</dbReference>
<dbReference type="Gene3D" id="1.25.40.390">
    <property type="match status" value="1"/>
</dbReference>
<dbReference type="STRING" id="1349421.OI18_13365"/>
<evidence type="ECO:0000259" key="7">
    <source>
        <dbReference type="Pfam" id="PF14322"/>
    </source>
</evidence>
<keyword evidence="5" id="KW-0998">Cell outer membrane</keyword>
<dbReference type="Pfam" id="PF07980">
    <property type="entry name" value="SusD_RagB"/>
    <property type="match status" value="1"/>
</dbReference>
<dbReference type="InterPro" id="IPR012944">
    <property type="entry name" value="SusD_RagB_dom"/>
</dbReference>
<evidence type="ECO:0000256" key="2">
    <source>
        <dbReference type="ARBA" id="ARBA00006275"/>
    </source>
</evidence>
<comment type="subcellular location">
    <subcellularLocation>
        <location evidence="1">Cell outer membrane</location>
    </subcellularLocation>
</comment>
<dbReference type="InterPro" id="IPR033985">
    <property type="entry name" value="SusD-like_N"/>
</dbReference>
<evidence type="ECO:0000313" key="8">
    <source>
        <dbReference type="EMBL" id="KIC94006.1"/>
    </source>
</evidence>
<evidence type="ECO:0000256" key="3">
    <source>
        <dbReference type="ARBA" id="ARBA00022729"/>
    </source>
</evidence>
<dbReference type="Proteomes" id="UP000031408">
    <property type="component" value="Unassembled WGS sequence"/>
</dbReference>
<feature type="domain" description="RagB/SusD" evidence="6">
    <location>
        <begin position="298"/>
        <end position="556"/>
    </location>
</feature>
<sequence>MRITKIILASIITSNILFSCSKVLDKAPLDSYTDQSVWSDLKLAEAFANNIYNVLPTCTYNWGNSINRSFLLSSAVDEAYNKFDYAGVRSVITKGILSPDNAGDFDIWAKNYYHIQNSNLFLSKIDGIPGDEAYRNRIKGEVIFLRAFAYFQLASDYGGVPLIREPFDLNSNFEVPRGTYEECISFIVQELDQAVTLLPAGASSSTLGRVTASMAMALKSRVLLYAASAQWNTTNDAAKWEAASAAAKAVIDLNQFQLFTGNYADLFTSFNNELIGVRLSNKQYNWSAFDGIEMMSYPSGFHGWAAFAPTQNLVDAFGMANGKSISDPASGYSDQQPYLNRDPRFYANIVYDGRPLGNPAYVTYRVTSTNPTGTETEFYEGGMDSPQGIDTWNNSETRYTFRKYMDTTYDFNVTTQTNKFWILSRLAEIYLNYAEAEFHLGREANARQYLDMIRGRAGITAPVTESGTALEARIRNERQVELCFEGHRYYDVRRWKIAEETQNVNIGQVIINRTDGGSKTYQYKTLEQRFFKPGNYLLPIPATEIERTGLPQNPGYN</sequence>
<comment type="similarity">
    <text evidence="2">Belongs to the SusD family.</text>
</comment>
<evidence type="ECO:0000256" key="1">
    <source>
        <dbReference type="ARBA" id="ARBA00004442"/>
    </source>
</evidence>
<organism evidence="8 9">
    <name type="scientific">Flavihumibacter solisilvae</name>
    <dbReference type="NCBI Taxonomy" id="1349421"/>
    <lineage>
        <taxon>Bacteria</taxon>
        <taxon>Pseudomonadati</taxon>
        <taxon>Bacteroidota</taxon>
        <taxon>Chitinophagia</taxon>
        <taxon>Chitinophagales</taxon>
        <taxon>Chitinophagaceae</taxon>
        <taxon>Flavihumibacter</taxon>
    </lineage>
</organism>
<feature type="domain" description="SusD-like N-terminal" evidence="7">
    <location>
        <begin position="95"/>
        <end position="224"/>
    </location>
</feature>
<protein>
    <recommendedName>
        <fullName evidence="10">Carbohydrate-binding protein SusD</fullName>
    </recommendedName>
</protein>
<dbReference type="EMBL" id="JSVC01000015">
    <property type="protein sequence ID" value="KIC94006.1"/>
    <property type="molecule type" value="Genomic_DNA"/>
</dbReference>
<evidence type="ECO:0000259" key="6">
    <source>
        <dbReference type="Pfam" id="PF07980"/>
    </source>
</evidence>
<evidence type="ECO:0008006" key="10">
    <source>
        <dbReference type="Google" id="ProtNLM"/>
    </source>
</evidence>
<gene>
    <name evidence="8" type="ORF">OI18_13365</name>
</gene>
<dbReference type="OrthoDB" id="5694214at2"/>
<keyword evidence="9" id="KW-1185">Reference proteome</keyword>
<evidence type="ECO:0000256" key="4">
    <source>
        <dbReference type="ARBA" id="ARBA00023136"/>
    </source>
</evidence>
<accession>A0A0C1L347</accession>
<dbReference type="SUPFAM" id="SSF48452">
    <property type="entry name" value="TPR-like"/>
    <property type="match status" value="1"/>
</dbReference>
<evidence type="ECO:0000313" key="9">
    <source>
        <dbReference type="Proteomes" id="UP000031408"/>
    </source>
</evidence>
<dbReference type="AlphaFoldDB" id="A0A0C1L347"/>
<keyword evidence="3" id="KW-0732">Signal</keyword>
<dbReference type="RefSeq" id="WP_039140515.1">
    <property type="nucleotide sequence ID" value="NZ_JSVC01000015.1"/>
</dbReference>
<keyword evidence="4" id="KW-0472">Membrane</keyword>
<reference evidence="8 9" key="1">
    <citation type="submission" date="2014-11" db="EMBL/GenBank/DDBJ databases">
        <title>Genome sequence of Flavihumibacter solisilvae 3-3.</title>
        <authorList>
            <person name="Zhou G."/>
            <person name="Li M."/>
            <person name="Wang G."/>
        </authorList>
    </citation>
    <scope>NUCLEOTIDE SEQUENCE [LARGE SCALE GENOMIC DNA]</scope>
    <source>
        <strain evidence="8 9">3-3</strain>
    </source>
</reference>
<evidence type="ECO:0000256" key="5">
    <source>
        <dbReference type="ARBA" id="ARBA00023237"/>
    </source>
</evidence>
<name>A0A0C1L347_9BACT</name>
<comment type="caution">
    <text evidence="8">The sequence shown here is derived from an EMBL/GenBank/DDBJ whole genome shotgun (WGS) entry which is preliminary data.</text>
</comment>
<dbReference type="PROSITE" id="PS51257">
    <property type="entry name" value="PROKAR_LIPOPROTEIN"/>
    <property type="match status" value="1"/>
</dbReference>
<proteinExistence type="inferred from homology"/>
<dbReference type="GO" id="GO:0009279">
    <property type="term" value="C:cell outer membrane"/>
    <property type="evidence" value="ECO:0007669"/>
    <property type="project" value="UniProtKB-SubCell"/>
</dbReference>